<reference evidence="2 3" key="1">
    <citation type="journal article" date="2023" name="Plants (Basel)">
        <title>Bridging the Gap: Combining Genomics and Transcriptomics Approaches to Understand Stylosanthes scabra, an Orphan Legume from the Brazilian Caatinga.</title>
        <authorList>
            <person name="Ferreira-Neto J.R.C."/>
            <person name="da Silva M.D."/>
            <person name="Binneck E."/>
            <person name="de Melo N.F."/>
            <person name="da Silva R.H."/>
            <person name="de Melo A.L.T.M."/>
            <person name="Pandolfi V."/>
            <person name="Bustamante F.O."/>
            <person name="Brasileiro-Vidal A.C."/>
            <person name="Benko-Iseppon A.M."/>
        </authorList>
    </citation>
    <scope>NUCLEOTIDE SEQUENCE [LARGE SCALE GENOMIC DNA]</scope>
    <source>
        <tissue evidence="2">Leaves</tissue>
    </source>
</reference>
<feature type="compositionally biased region" description="Basic residues" evidence="1">
    <location>
        <begin position="58"/>
        <end position="70"/>
    </location>
</feature>
<evidence type="ECO:0000256" key="1">
    <source>
        <dbReference type="SAM" id="MobiDB-lite"/>
    </source>
</evidence>
<feature type="compositionally biased region" description="Basic residues" evidence="1">
    <location>
        <begin position="84"/>
        <end position="96"/>
    </location>
</feature>
<name>A0ABU6Y5F9_9FABA</name>
<evidence type="ECO:0000313" key="2">
    <source>
        <dbReference type="EMBL" id="MED6204761.1"/>
    </source>
</evidence>
<feature type="compositionally biased region" description="Polar residues" evidence="1">
    <location>
        <begin position="71"/>
        <end position="83"/>
    </location>
</feature>
<gene>
    <name evidence="2" type="ORF">PIB30_011998</name>
</gene>
<accession>A0ABU6Y5F9</accession>
<evidence type="ECO:0000313" key="3">
    <source>
        <dbReference type="Proteomes" id="UP001341840"/>
    </source>
</evidence>
<comment type="caution">
    <text evidence="2">The sequence shown here is derived from an EMBL/GenBank/DDBJ whole genome shotgun (WGS) entry which is preliminary data.</text>
</comment>
<sequence length="107" mass="12398">MTPQLKWRTQTSFRWFGSKSAEELHNSWVPYRSHNGQLESVSSTLADSVRLGQPNQRKGVRVHRFKRRRATSSGPLGIRTNQSSHKRRSSHQKPRVKLPLHLIDFIG</sequence>
<organism evidence="2 3">
    <name type="scientific">Stylosanthes scabra</name>
    <dbReference type="NCBI Taxonomy" id="79078"/>
    <lineage>
        <taxon>Eukaryota</taxon>
        <taxon>Viridiplantae</taxon>
        <taxon>Streptophyta</taxon>
        <taxon>Embryophyta</taxon>
        <taxon>Tracheophyta</taxon>
        <taxon>Spermatophyta</taxon>
        <taxon>Magnoliopsida</taxon>
        <taxon>eudicotyledons</taxon>
        <taxon>Gunneridae</taxon>
        <taxon>Pentapetalae</taxon>
        <taxon>rosids</taxon>
        <taxon>fabids</taxon>
        <taxon>Fabales</taxon>
        <taxon>Fabaceae</taxon>
        <taxon>Papilionoideae</taxon>
        <taxon>50 kb inversion clade</taxon>
        <taxon>dalbergioids sensu lato</taxon>
        <taxon>Dalbergieae</taxon>
        <taxon>Pterocarpus clade</taxon>
        <taxon>Stylosanthes</taxon>
    </lineage>
</organism>
<protein>
    <submittedName>
        <fullName evidence="2">Uncharacterized protein</fullName>
    </submittedName>
</protein>
<proteinExistence type="predicted"/>
<keyword evidence="3" id="KW-1185">Reference proteome</keyword>
<dbReference type="EMBL" id="JASCZI010241685">
    <property type="protein sequence ID" value="MED6204761.1"/>
    <property type="molecule type" value="Genomic_DNA"/>
</dbReference>
<feature type="region of interest" description="Disordered" evidence="1">
    <location>
        <begin position="53"/>
        <end position="96"/>
    </location>
</feature>
<dbReference type="Proteomes" id="UP001341840">
    <property type="component" value="Unassembled WGS sequence"/>
</dbReference>